<dbReference type="EMBL" id="VFQX01000043">
    <property type="protein sequence ID" value="KAF0975942.1"/>
    <property type="molecule type" value="Genomic_DNA"/>
</dbReference>
<feature type="region of interest" description="Disordered" evidence="9">
    <location>
        <begin position="471"/>
        <end position="526"/>
    </location>
</feature>
<keyword evidence="11" id="KW-1185">Reference proteome</keyword>
<dbReference type="Pfam" id="PF10483">
    <property type="entry name" value="Elong_Iki1"/>
    <property type="match status" value="1"/>
</dbReference>
<feature type="region of interest" description="Disordered" evidence="9">
    <location>
        <begin position="274"/>
        <end position="296"/>
    </location>
</feature>
<comment type="pathway">
    <text evidence="3">tRNA modification; 5-methoxycarbonylmethyl-2-thiouridine-tRNA biosynthesis.</text>
</comment>
<feature type="region of interest" description="Disordered" evidence="9">
    <location>
        <begin position="399"/>
        <end position="425"/>
    </location>
</feature>
<dbReference type="InterPro" id="IPR027417">
    <property type="entry name" value="P-loop_NTPase"/>
</dbReference>
<dbReference type="VEuPathDB" id="AmoebaDB:FDP41_005269"/>
<evidence type="ECO:0000256" key="1">
    <source>
        <dbReference type="ARBA" id="ARBA00004123"/>
    </source>
</evidence>
<dbReference type="GO" id="GO:0033588">
    <property type="term" value="C:elongator holoenzyme complex"/>
    <property type="evidence" value="ECO:0007669"/>
    <property type="project" value="InterPro"/>
</dbReference>
<dbReference type="VEuPathDB" id="AmoebaDB:NfTy_052890"/>
<feature type="region of interest" description="Disordered" evidence="9">
    <location>
        <begin position="351"/>
        <end position="383"/>
    </location>
</feature>
<dbReference type="GO" id="GO:0005829">
    <property type="term" value="C:cytosol"/>
    <property type="evidence" value="ECO:0007669"/>
    <property type="project" value="TreeGrafter"/>
</dbReference>
<dbReference type="OMA" id="DEGAMTH"/>
<feature type="compositionally biased region" description="Polar residues" evidence="9">
    <location>
        <begin position="489"/>
        <end position="504"/>
    </location>
</feature>
<comment type="similarity">
    <text evidence="4">Belongs to the ELP5 family.</text>
</comment>
<accession>A0A6A5BM45</accession>
<evidence type="ECO:0000256" key="7">
    <source>
        <dbReference type="ARBA" id="ARBA00022694"/>
    </source>
</evidence>
<evidence type="ECO:0000313" key="11">
    <source>
        <dbReference type="Proteomes" id="UP000444721"/>
    </source>
</evidence>
<dbReference type="GO" id="GO:0002098">
    <property type="term" value="P:tRNA wobble uridine modification"/>
    <property type="evidence" value="ECO:0007669"/>
    <property type="project" value="InterPro"/>
</dbReference>
<reference evidence="10 11" key="1">
    <citation type="journal article" date="2019" name="Sci. Rep.">
        <title>Nanopore sequencing improves the draft genome of the human pathogenic amoeba Naegleria fowleri.</title>
        <authorList>
            <person name="Liechti N."/>
            <person name="Schurch N."/>
            <person name="Bruggmann R."/>
            <person name="Wittwer M."/>
        </authorList>
    </citation>
    <scope>NUCLEOTIDE SEQUENCE [LARGE SCALE GENOMIC DNA]</scope>
    <source>
        <strain evidence="10 11">ATCC 30894</strain>
    </source>
</reference>
<evidence type="ECO:0000313" key="10">
    <source>
        <dbReference type="EMBL" id="KAF0975942.1"/>
    </source>
</evidence>
<feature type="region of interest" description="Disordered" evidence="9">
    <location>
        <begin position="438"/>
        <end position="458"/>
    </location>
</feature>
<proteinExistence type="inferred from homology"/>
<keyword evidence="7" id="KW-0819">tRNA processing</keyword>
<protein>
    <recommendedName>
        <fullName evidence="5">Elongator complex protein 5</fullName>
    </recommendedName>
</protein>
<dbReference type="Proteomes" id="UP000444721">
    <property type="component" value="Unassembled WGS sequence"/>
</dbReference>
<evidence type="ECO:0000256" key="3">
    <source>
        <dbReference type="ARBA" id="ARBA00005043"/>
    </source>
</evidence>
<feature type="compositionally biased region" description="Basic and acidic residues" evidence="9">
    <location>
        <begin position="414"/>
        <end position="423"/>
    </location>
</feature>
<feature type="compositionally biased region" description="Acidic residues" evidence="9">
    <location>
        <begin position="510"/>
        <end position="526"/>
    </location>
</feature>
<gene>
    <name evidence="10" type="ORF">FDP41_005269</name>
</gene>
<evidence type="ECO:0000256" key="6">
    <source>
        <dbReference type="ARBA" id="ARBA00022490"/>
    </source>
</evidence>
<evidence type="ECO:0000256" key="2">
    <source>
        <dbReference type="ARBA" id="ARBA00004496"/>
    </source>
</evidence>
<feature type="compositionally biased region" description="Acidic residues" evidence="9">
    <location>
        <begin position="285"/>
        <end position="296"/>
    </location>
</feature>
<dbReference type="VEuPathDB" id="AmoebaDB:NF0110970"/>
<dbReference type="GeneID" id="68112487"/>
<dbReference type="PANTHER" id="PTHR15641">
    <property type="entry name" value="ELONGATOR COMPLEX PROTEIN 5"/>
    <property type="match status" value="1"/>
</dbReference>
<dbReference type="PANTHER" id="PTHR15641:SF1">
    <property type="entry name" value="ELONGATOR COMPLEX PROTEIN 5"/>
    <property type="match status" value="1"/>
</dbReference>
<dbReference type="Gene3D" id="3.40.50.300">
    <property type="entry name" value="P-loop containing nucleotide triphosphate hydrolases"/>
    <property type="match status" value="1"/>
</dbReference>
<evidence type="ECO:0000256" key="9">
    <source>
        <dbReference type="SAM" id="MobiDB-lite"/>
    </source>
</evidence>
<keyword evidence="8" id="KW-0539">Nucleus</keyword>
<keyword evidence="6" id="KW-0963">Cytoplasm</keyword>
<dbReference type="OrthoDB" id="10260604at2759"/>
<dbReference type="AlphaFoldDB" id="A0A6A5BM45"/>
<evidence type="ECO:0000256" key="8">
    <source>
        <dbReference type="ARBA" id="ARBA00023242"/>
    </source>
</evidence>
<dbReference type="UniPathway" id="UPA00988"/>
<comment type="caution">
    <text evidence="10">The sequence shown here is derived from an EMBL/GenBank/DDBJ whole genome shotgun (WGS) entry which is preliminary data.</text>
</comment>
<feature type="compositionally biased region" description="Polar residues" evidence="9">
    <location>
        <begin position="374"/>
        <end position="383"/>
    </location>
</feature>
<sequence>MFLQQLLLHSEQYPNLFLFGNCNSKYYVQFLLNKIVKRVISAASFNPLEEHELFLHSDEHSDDENNNNSNEALSTKLSSNKLSEDDILKSQKQEEIRLLFIDGGDYKQQIPKKLQFDLDRCNAQLLKKKKTKEGDDSESEKECEDKLMIRIDATEFEKINDLYKHITTILSTIWASDSSKEVRKGKKVLVVINSLSSLGVWFGESQAFQFVHKLLQLSITAENRAKVCSVVSVVHTDTHSSSVVEQYKLHAQGIVSLVASDDMDEEETFYFPVATGSKTKKQGDEESSSAQDEDEVEEKILNIAAVDFRCDIYSLRPGGKLLFNDEYYKVNPTSEDEGAIVHVKHPFIPKRQKKSKSKVDIDEDDEEEKPKTVPTDSMNPVSSGVTIKRKVGERRHITIGGDSETGHVHGAGCSHDHHHDTSFKKKTTGTTFLDTFEEREKEKHRQERMDRPMSKEDIERQVTFKIGLTEKEKRAREALELPYTRDGLMNQSNKTPQEQRQQKQGFIIVDSDDEYEAEDPDDDLEL</sequence>
<dbReference type="InterPro" id="IPR019519">
    <property type="entry name" value="Elp5"/>
</dbReference>
<evidence type="ECO:0000256" key="5">
    <source>
        <dbReference type="ARBA" id="ARBA00020264"/>
    </source>
</evidence>
<dbReference type="GO" id="GO:0000049">
    <property type="term" value="F:tRNA binding"/>
    <property type="evidence" value="ECO:0007669"/>
    <property type="project" value="TreeGrafter"/>
</dbReference>
<comment type="subcellular location">
    <subcellularLocation>
        <location evidence="2">Cytoplasm</location>
    </subcellularLocation>
    <subcellularLocation>
        <location evidence="1">Nucleus</location>
    </subcellularLocation>
</comment>
<organism evidence="10 11">
    <name type="scientific">Naegleria fowleri</name>
    <name type="common">Brain eating amoeba</name>
    <dbReference type="NCBI Taxonomy" id="5763"/>
    <lineage>
        <taxon>Eukaryota</taxon>
        <taxon>Discoba</taxon>
        <taxon>Heterolobosea</taxon>
        <taxon>Tetramitia</taxon>
        <taxon>Eutetramitia</taxon>
        <taxon>Vahlkampfiidae</taxon>
        <taxon>Naegleria</taxon>
    </lineage>
</organism>
<dbReference type="RefSeq" id="XP_044560655.1">
    <property type="nucleotide sequence ID" value="XM_044708775.1"/>
</dbReference>
<dbReference type="GO" id="GO:0005634">
    <property type="term" value="C:nucleus"/>
    <property type="evidence" value="ECO:0007669"/>
    <property type="project" value="UniProtKB-SubCell"/>
</dbReference>
<name>A0A6A5BM45_NAEFO</name>
<evidence type="ECO:0000256" key="4">
    <source>
        <dbReference type="ARBA" id="ARBA00009567"/>
    </source>
</evidence>